<evidence type="ECO:0000313" key="4">
    <source>
        <dbReference type="Proteomes" id="UP000419743"/>
    </source>
</evidence>
<evidence type="ECO:0000256" key="1">
    <source>
        <dbReference type="SAM" id="MobiDB-lite"/>
    </source>
</evidence>
<dbReference type="EMBL" id="CACRYJ010000046">
    <property type="protein sequence ID" value="VZO38338.1"/>
    <property type="molecule type" value="Genomic_DNA"/>
</dbReference>
<dbReference type="InterPro" id="IPR008030">
    <property type="entry name" value="NmrA-like"/>
</dbReference>
<protein>
    <submittedName>
        <fullName evidence="3">NmrA-like family protein</fullName>
    </submittedName>
</protein>
<dbReference type="PANTHER" id="PTHR43245">
    <property type="entry name" value="BIFUNCTIONAL POLYMYXIN RESISTANCE PROTEIN ARNA"/>
    <property type="match status" value="1"/>
</dbReference>
<dbReference type="SUPFAM" id="SSF51735">
    <property type="entry name" value="NAD(P)-binding Rossmann-fold domains"/>
    <property type="match status" value="1"/>
</dbReference>
<comment type="caution">
    <text evidence="3">The sequence shown here is derived from an EMBL/GenBank/DDBJ whole genome shotgun (WGS) entry which is preliminary data.</text>
</comment>
<proteinExistence type="predicted"/>
<dbReference type="AlphaFoldDB" id="A0A7M4DM06"/>
<dbReference type="InterPro" id="IPR050177">
    <property type="entry name" value="Lipid_A_modif_metabolic_enz"/>
</dbReference>
<dbReference type="Gene3D" id="3.40.50.720">
    <property type="entry name" value="NAD(P)-binding Rossmann-like Domain"/>
    <property type="match status" value="1"/>
</dbReference>
<accession>A0A7M4DM06</accession>
<feature type="domain" description="NmrA-like" evidence="2">
    <location>
        <begin position="14"/>
        <end position="88"/>
    </location>
</feature>
<dbReference type="InterPro" id="IPR036291">
    <property type="entry name" value="NAD(P)-bd_dom_sf"/>
</dbReference>
<organism evidence="3 4">
    <name type="scientific">Occultella aeris</name>
    <dbReference type="NCBI Taxonomy" id="2761496"/>
    <lineage>
        <taxon>Bacteria</taxon>
        <taxon>Bacillati</taxon>
        <taxon>Actinomycetota</taxon>
        <taxon>Actinomycetes</taxon>
        <taxon>Micrococcales</taxon>
        <taxon>Ruaniaceae</taxon>
        <taxon>Occultella</taxon>
    </lineage>
</organism>
<dbReference type="Proteomes" id="UP000419743">
    <property type="component" value="Unassembled WGS sequence"/>
</dbReference>
<keyword evidence="4" id="KW-1185">Reference proteome</keyword>
<sequence>MHAGYWRPYGGVMSTALIIGGNGQIGVPAALALAADGWQVRVLHRGSRPLEPELAERGVREIRGDRDDGTVLATAVGDGVDLVVDCVAFNAGHADQVLRHRADLGSAVVISSAAVYADGEGRYLGGPEFPHLDVGQDEDGPTAQPGLGGYASGKVELEQAWLAADIPATVLRPGAIHGRFAQNPREWFALKRVLDGRTDVVLAHEGRSRFHPSATENVTELIRLAAARPGRRILNAVDPQAPTTTEIVAAVYATRGRDVTVHPMPGEPEGNVGLSPWGVPVPFVLDMSRAAADLGYRPVIDYVASLGPFLDWIERAATARDWREAFGDFAAGGADLFDYAAEDAWLAARR</sequence>
<dbReference type="PANTHER" id="PTHR43245:SF13">
    <property type="entry name" value="UDP-D-APIOSE_UDP-D-XYLOSE SYNTHASE 2"/>
    <property type="match status" value="1"/>
</dbReference>
<dbReference type="Pfam" id="PF05368">
    <property type="entry name" value="NmrA"/>
    <property type="match status" value="1"/>
</dbReference>
<evidence type="ECO:0000259" key="2">
    <source>
        <dbReference type="Pfam" id="PF05368"/>
    </source>
</evidence>
<reference evidence="3 4" key="1">
    <citation type="submission" date="2019-11" db="EMBL/GenBank/DDBJ databases">
        <authorList>
            <person name="Criscuolo A."/>
        </authorList>
    </citation>
    <scope>NUCLEOTIDE SEQUENCE [LARGE SCALE GENOMIC DNA]</scope>
    <source>
        <strain evidence="3">CIP111667</strain>
    </source>
</reference>
<feature type="region of interest" description="Disordered" evidence="1">
    <location>
        <begin position="127"/>
        <end position="149"/>
    </location>
</feature>
<name>A0A7M4DM06_9MICO</name>
<gene>
    <name evidence="3" type="ORF">HALOF300_03174</name>
</gene>
<evidence type="ECO:0000313" key="3">
    <source>
        <dbReference type="EMBL" id="VZO38338.1"/>
    </source>
</evidence>